<name>A0AAW1RP65_9CHLO</name>
<evidence type="ECO:0000313" key="3">
    <source>
        <dbReference type="Proteomes" id="UP001438707"/>
    </source>
</evidence>
<dbReference type="PANTHER" id="PTHR10953">
    <property type="entry name" value="UBIQUITIN-ACTIVATING ENZYME E1"/>
    <property type="match status" value="1"/>
</dbReference>
<protein>
    <recommendedName>
        <fullName evidence="1">THIF-type NAD/FAD binding fold domain-containing protein</fullName>
    </recommendedName>
</protein>
<feature type="domain" description="THIF-type NAD/FAD binding fold" evidence="1">
    <location>
        <begin position="12"/>
        <end position="298"/>
    </location>
</feature>
<comment type="caution">
    <text evidence="2">The sequence shown here is derived from an EMBL/GenBank/DDBJ whole genome shotgun (WGS) entry which is preliminary data.</text>
</comment>
<accession>A0AAW1RP65</accession>
<dbReference type="GO" id="GO:0005737">
    <property type="term" value="C:cytoplasm"/>
    <property type="evidence" value="ECO:0007669"/>
    <property type="project" value="TreeGrafter"/>
</dbReference>
<dbReference type="Proteomes" id="UP001438707">
    <property type="component" value="Unassembled WGS sequence"/>
</dbReference>
<dbReference type="GO" id="GO:0016925">
    <property type="term" value="P:protein sumoylation"/>
    <property type="evidence" value="ECO:0007669"/>
    <property type="project" value="TreeGrafter"/>
</dbReference>
<dbReference type="InterPro" id="IPR000594">
    <property type="entry name" value="ThiF_NAD_FAD-bd"/>
</dbReference>
<dbReference type="Gene3D" id="3.40.50.720">
    <property type="entry name" value="NAD(P)-binding Rossmann-like Domain"/>
    <property type="match status" value="1"/>
</dbReference>
<dbReference type="AlphaFoldDB" id="A0AAW1RP65"/>
<dbReference type="PANTHER" id="PTHR10953:SF162">
    <property type="entry name" value="SUMO-ACTIVATING ENZYME SUBUNIT 1"/>
    <property type="match status" value="1"/>
</dbReference>
<dbReference type="SUPFAM" id="SSF69572">
    <property type="entry name" value="Activating enzymes of the ubiquitin-like proteins"/>
    <property type="match status" value="1"/>
</dbReference>
<proteinExistence type="predicted"/>
<dbReference type="EMBL" id="JALJOS010000008">
    <property type="protein sequence ID" value="KAK9835508.1"/>
    <property type="molecule type" value="Genomic_DNA"/>
</dbReference>
<evidence type="ECO:0000259" key="1">
    <source>
        <dbReference type="Pfam" id="PF00899"/>
    </source>
</evidence>
<dbReference type="InterPro" id="IPR035985">
    <property type="entry name" value="Ubiquitin-activating_enz"/>
</dbReference>
<dbReference type="GO" id="GO:0019948">
    <property type="term" value="F:SUMO activating enzyme activity"/>
    <property type="evidence" value="ECO:0007669"/>
    <property type="project" value="TreeGrafter"/>
</dbReference>
<reference evidence="2 3" key="1">
    <citation type="journal article" date="2024" name="Nat. Commun.">
        <title>Phylogenomics reveals the evolutionary origins of lichenization in chlorophyte algae.</title>
        <authorList>
            <person name="Puginier C."/>
            <person name="Libourel C."/>
            <person name="Otte J."/>
            <person name="Skaloud P."/>
            <person name="Haon M."/>
            <person name="Grisel S."/>
            <person name="Petersen M."/>
            <person name="Berrin J.G."/>
            <person name="Delaux P.M."/>
            <person name="Dal Grande F."/>
            <person name="Keller J."/>
        </authorList>
    </citation>
    <scope>NUCLEOTIDE SEQUENCE [LARGE SCALE GENOMIC DNA]</scope>
    <source>
        <strain evidence="2 3">SAG 2145</strain>
    </source>
</reference>
<evidence type="ECO:0000313" key="2">
    <source>
        <dbReference type="EMBL" id="KAK9835508.1"/>
    </source>
</evidence>
<dbReference type="InterPro" id="IPR045886">
    <property type="entry name" value="ThiF/MoeB/HesA"/>
</dbReference>
<dbReference type="Pfam" id="PF00899">
    <property type="entry name" value="ThiF"/>
    <property type="match status" value="1"/>
</dbReference>
<gene>
    <name evidence="2" type="ORF">WJX74_002008</name>
</gene>
<dbReference type="GO" id="GO:0031510">
    <property type="term" value="C:SUMO activating enzyme complex"/>
    <property type="evidence" value="ECO:0007669"/>
    <property type="project" value="TreeGrafter"/>
</dbReference>
<sequence length="313" mass="34128">MVELTEAEAAVYDRQLRVWGVETQKRLNAAKVLIIGCSGLAAETAKNIVLAGLGSLSIMDSRSCKDACSNNFLIPHDADPAHSSATRCAATLQEMNPLVHVVGLQQPEGNHFPEATLGQFNVVILVDASLDQVQQADEACRRCNTAFYAAFARGTCSFMFADLCNHVWTPQGDDKTQSLTQHSSSYVSFHHALQHPWKKLHARKSHKLFPILRVCFELEQRHKRCLRAADAAEAKQLAHELIAREGASGELFSEPLLDEFLCGNQGLAAVNAVLGGVLANEILKAVSHRGEPLNNFMYFCLLDGAGVVEHIGG</sequence>
<organism evidence="2 3">
    <name type="scientific">Apatococcus lobatus</name>
    <dbReference type="NCBI Taxonomy" id="904363"/>
    <lineage>
        <taxon>Eukaryota</taxon>
        <taxon>Viridiplantae</taxon>
        <taxon>Chlorophyta</taxon>
        <taxon>core chlorophytes</taxon>
        <taxon>Trebouxiophyceae</taxon>
        <taxon>Chlorellales</taxon>
        <taxon>Chlorellaceae</taxon>
        <taxon>Apatococcus</taxon>
    </lineage>
</organism>
<keyword evidence="3" id="KW-1185">Reference proteome</keyword>